<protein>
    <submittedName>
        <fullName evidence="3">Glutathione S-transferase family protein</fullName>
    </submittedName>
</protein>
<dbReference type="InterPro" id="IPR036249">
    <property type="entry name" value="Thioredoxin-like_sf"/>
</dbReference>
<dbReference type="SUPFAM" id="SSF52833">
    <property type="entry name" value="Thioredoxin-like"/>
    <property type="match status" value="1"/>
</dbReference>
<dbReference type="CDD" id="cd03046">
    <property type="entry name" value="GST_N_GTT1_like"/>
    <property type="match status" value="1"/>
</dbReference>
<dbReference type="InterPro" id="IPR040079">
    <property type="entry name" value="Glutathione_S-Trfase"/>
</dbReference>
<evidence type="ECO:0000313" key="4">
    <source>
        <dbReference type="Proteomes" id="UP000315344"/>
    </source>
</evidence>
<dbReference type="SFLD" id="SFLDS00019">
    <property type="entry name" value="Glutathione_Transferase_(cytos"/>
    <property type="match status" value="1"/>
</dbReference>
<evidence type="ECO:0000259" key="2">
    <source>
        <dbReference type="PROSITE" id="PS50405"/>
    </source>
</evidence>
<dbReference type="PROSITE" id="PS50404">
    <property type="entry name" value="GST_NTER"/>
    <property type="match status" value="1"/>
</dbReference>
<organism evidence="3 4">
    <name type="scientific">Paracoccus denitrificans</name>
    <dbReference type="NCBI Taxonomy" id="266"/>
    <lineage>
        <taxon>Bacteria</taxon>
        <taxon>Pseudomonadati</taxon>
        <taxon>Pseudomonadota</taxon>
        <taxon>Alphaproteobacteria</taxon>
        <taxon>Rhodobacterales</taxon>
        <taxon>Paracoccaceae</taxon>
        <taxon>Paracoccus</taxon>
    </lineage>
</organism>
<proteinExistence type="predicted"/>
<evidence type="ECO:0000259" key="1">
    <source>
        <dbReference type="PROSITE" id="PS50404"/>
    </source>
</evidence>
<dbReference type="Pfam" id="PF02798">
    <property type="entry name" value="GST_N"/>
    <property type="match status" value="1"/>
</dbReference>
<gene>
    <name evidence="3" type="ORF">DI616_10395</name>
</gene>
<dbReference type="PANTHER" id="PTHR44051">
    <property type="entry name" value="GLUTATHIONE S-TRANSFERASE-RELATED"/>
    <property type="match status" value="1"/>
</dbReference>
<dbReference type="GO" id="GO:0016740">
    <property type="term" value="F:transferase activity"/>
    <property type="evidence" value="ECO:0007669"/>
    <property type="project" value="UniProtKB-KW"/>
</dbReference>
<dbReference type="Gene3D" id="3.40.30.10">
    <property type="entry name" value="Glutaredoxin"/>
    <property type="match status" value="1"/>
</dbReference>
<dbReference type="PANTHER" id="PTHR44051:SF8">
    <property type="entry name" value="GLUTATHIONE S-TRANSFERASE GSTA"/>
    <property type="match status" value="1"/>
</dbReference>
<dbReference type="PROSITE" id="PS50405">
    <property type="entry name" value="GST_CTER"/>
    <property type="match status" value="1"/>
</dbReference>
<keyword evidence="3" id="KW-0808">Transferase</keyword>
<feature type="domain" description="GST N-terminal" evidence="1">
    <location>
        <begin position="1"/>
        <end position="83"/>
    </location>
</feature>
<dbReference type="InterPro" id="IPR036282">
    <property type="entry name" value="Glutathione-S-Trfase_C_sf"/>
</dbReference>
<evidence type="ECO:0000313" key="3">
    <source>
        <dbReference type="EMBL" id="TKW66361.1"/>
    </source>
</evidence>
<dbReference type="Proteomes" id="UP000315344">
    <property type="component" value="Unassembled WGS sequence"/>
</dbReference>
<dbReference type="EMBL" id="VAFL01000007">
    <property type="protein sequence ID" value="TKW66361.1"/>
    <property type="molecule type" value="Genomic_DNA"/>
</dbReference>
<feature type="domain" description="GST C-terminal" evidence="2">
    <location>
        <begin position="89"/>
        <end position="194"/>
    </location>
</feature>
<dbReference type="Gene3D" id="1.20.1050.10">
    <property type="match status" value="1"/>
</dbReference>
<name>A0A533I6L4_PARDE</name>
<dbReference type="Pfam" id="PF13410">
    <property type="entry name" value="GST_C_2"/>
    <property type="match status" value="1"/>
</dbReference>
<dbReference type="CDD" id="cd03207">
    <property type="entry name" value="GST_C_8"/>
    <property type="match status" value="1"/>
</dbReference>
<dbReference type="AlphaFoldDB" id="A0A533I6L4"/>
<dbReference type="InterPro" id="IPR010987">
    <property type="entry name" value="Glutathione-S-Trfase_C-like"/>
</dbReference>
<reference evidence="3 4" key="1">
    <citation type="journal article" date="2017" name="Nat. Commun.">
        <title>In situ click chemistry generation of cyclooxygenase-2 inhibitors.</title>
        <authorList>
            <person name="Bhardwaj A."/>
            <person name="Kaur J."/>
            <person name="Wuest M."/>
            <person name="Wuest F."/>
        </authorList>
    </citation>
    <scope>NUCLEOTIDE SEQUENCE [LARGE SCALE GENOMIC DNA]</scope>
    <source>
        <strain evidence="3">S2_012_000_R3_94</strain>
    </source>
</reference>
<sequence length="194" mass="21860">MLTLYHSQPSRSTSIMQLLHELGALDQVKIVDVTINRPDGSGQADPKNPHPEGKVPYLVDGDDHLRERMAITLYLTDRFDDGRLGRPVGHPQRGEYLSWLFWSQGVLEPLVFLNMAKVDHPLLKAWILDLDTAIQRLDEVLSKQPYLMGDAFSAVDLALGGYFVRFKSDVPTTPAIDDWAARCMDRDSVRAFAI</sequence>
<dbReference type="InterPro" id="IPR004045">
    <property type="entry name" value="Glutathione_S-Trfase_N"/>
</dbReference>
<comment type="caution">
    <text evidence="3">The sequence shown here is derived from an EMBL/GenBank/DDBJ whole genome shotgun (WGS) entry which is preliminary data.</text>
</comment>
<dbReference type="SUPFAM" id="SSF47616">
    <property type="entry name" value="GST C-terminal domain-like"/>
    <property type="match status" value="1"/>
</dbReference>
<accession>A0A533I6L4</accession>